<dbReference type="HOGENOM" id="CLU_850242_0_0_1"/>
<evidence type="ECO:0000256" key="3">
    <source>
        <dbReference type="ARBA" id="ARBA00022771"/>
    </source>
</evidence>
<evidence type="ECO:0000256" key="1">
    <source>
        <dbReference type="ARBA" id="ARBA00022723"/>
    </source>
</evidence>
<evidence type="ECO:0000256" key="4">
    <source>
        <dbReference type="ARBA" id="ARBA00022833"/>
    </source>
</evidence>
<feature type="domain" description="C2H2-type" evidence="5">
    <location>
        <begin position="110"/>
        <end position="131"/>
    </location>
</feature>
<keyword evidence="4" id="KW-0862">Zinc</keyword>
<reference evidence="7" key="2">
    <citation type="submission" date="2015-01" db="EMBL/GenBank/DDBJ databases">
        <title>Evolutionary Origins and Diversification of the Mycorrhizal Mutualists.</title>
        <authorList>
            <consortium name="DOE Joint Genome Institute"/>
            <consortium name="Mycorrhizal Genomics Consortium"/>
            <person name="Kohler A."/>
            <person name="Kuo A."/>
            <person name="Nagy L.G."/>
            <person name="Floudas D."/>
            <person name="Copeland A."/>
            <person name="Barry K.W."/>
            <person name="Cichocki N."/>
            <person name="Veneault-Fourrey C."/>
            <person name="LaButti K."/>
            <person name="Lindquist E.A."/>
            <person name="Lipzen A."/>
            <person name="Lundell T."/>
            <person name="Morin E."/>
            <person name="Murat C."/>
            <person name="Riley R."/>
            <person name="Ohm R."/>
            <person name="Sun H."/>
            <person name="Tunlid A."/>
            <person name="Henrissat B."/>
            <person name="Grigoriev I.V."/>
            <person name="Hibbett D.S."/>
            <person name="Martin F."/>
        </authorList>
    </citation>
    <scope>NUCLEOTIDE SEQUENCE [LARGE SCALE GENOMIC DNA]</scope>
    <source>
        <strain evidence="7">F 1598</strain>
    </source>
</reference>
<evidence type="ECO:0000313" key="7">
    <source>
        <dbReference type="Proteomes" id="UP000054166"/>
    </source>
</evidence>
<dbReference type="AlphaFoldDB" id="A0A0C3G4W4"/>
<dbReference type="GO" id="GO:0008270">
    <property type="term" value="F:zinc ion binding"/>
    <property type="evidence" value="ECO:0007669"/>
    <property type="project" value="UniProtKB-KW"/>
</dbReference>
<feature type="domain" description="C2H2-type" evidence="5">
    <location>
        <begin position="162"/>
        <end position="183"/>
    </location>
</feature>
<keyword evidence="3" id="KW-0863">Zinc-finger</keyword>
<reference evidence="6 7" key="1">
    <citation type="submission" date="2014-04" db="EMBL/GenBank/DDBJ databases">
        <authorList>
            <consortium name="DOE Joint Genome Institute"/>
            <person name="Kuo A."/>
            <person name="Tarkka M."/>
            <person name="Buscot F."/>
            <person name="Kohler A."/>
            <person name="Nagy L.G."/>
            <person name="Floudas D."/>
            <person name="Copeland A."/>
            <person name="Barry K.W."/>
            <person name="Cichocki N."/>
            <person name="Veneault-Fourrey C."/>
            <person name="LaButti K."/>
            <person name="Lindquist E.A."/>
            <person name="Lipzen A."/>
            <person name="Lundell T."/>
            <person name="Morin E."/>
            <person name="Murat C."/>
            <person name="Sun H."/>
            <person name="Tunlid A."/>
            <person name="Henrissat B."/>
            <person name="Grigoriev I.V."/>
            <person name="Hibbett D.S."/>
            <person name="Martin F."/>
            <person name="Nordberg H.P."/>
            <person name="Cantor M.N."/>
            <person name="Hua S.X."/>
        </authorList>
    </citation>
    <scope>NUCLEOTIDE SEQUENCE [LARGE SCALE GENOMIC DNA]</scope>
    <source>
        <strain evidence="6 7">F 1598</strain>
    </source>
</reference>
<dbReference type="PANTHER" id="PTHR24403">
    <property type="entry name" value="ZINC FINGER PROTEIN"/>
    <property type="match status" value="1"/>
</dbReference>
<dbReference type="Gene3D" id="3.30.160.60">
    <property type="entry name" value="Classic Zinc Finger"/>
    <property type="match status" value="1"/>
</dbReference>
<dbReference type="PANTHER" id="PTHR24403:SF67">
    <property type="entry name" value="FI01116P-RELATED"/>
    <property type="match status" value="1"/>
</dbReference>
<evidence type="ECO:0000256" key="2">
    <source>
        <dbReference type="ARBA" id="ARBA00022737"/>
    </source>
</evidence>
<keyword evidence="1" id="KW-0479">Metal-binding</keyword>
<dbReference type="InterPro" id="IPR013087">
    <property type="entry name" value="Znf_C2H2_type"/>
</dbReference>
<gene>
    <name evidence="6" type="ORF">PILCRDRAFT_340508</name>
</gene>
<keyword evidence="7" id="KW-1185">Reference proteome</keyword>
<feature type="domain" description="C2H2-type" evidence="5">
    <location>
        <begin position="58"/>
        <end position="79"/>
    </location>
</feature>
<evidence type="ECO:0000259" key="5">
    <source>
        <dbReference type="PROSITE" id="PS00028"/>
    </source>
</evidence>
<dbReference type="PROSITE" id="PS00028">
    <property type="entry name" value="ZINC_FINGER_C2H2_1"/>
    <property type="match status" value="3"/>
</dbReference>
<protein>
    <recommendedName>
        <fullName evidence="5">C2H2-type domain-containing protein</fullName>
    </recommendedName>
</protein>
<organism evidence="6 7">
    <name type="scientific">Piloderma croceum (strain F 1598)</name>
    <dbReference type="NCBI Taxonomy" id="765440"/>
    <lineage>
        <taxon>Eukaryota</taxon>
        <taxon>Fungi</taxon>
        <taxon>Dikarya</taxon>
        <taxon>Basidiomycota</taxon>
        <taxon>Agaricomycotina</taxon>
        <taxon>Agaricomycetes</taxon>
        <taxon>Agaricomycetidae</taxon>
        <taxon>Atheliales</taxon>
        <taxon>Atheliaceae</taxon>
        <taxon>Piloderma</taxon>
    </lineage>
</organism>
<name>A0A0C3G4W4_PILCF</name>
<dbReference type="GO" id="GO:0005634">
    <property type="term" value="C:nucleus"/>
    <property type="evidence" value="ECO:0007669"/>
    <property type="project" value="TreeGrafter"/>
</dbReference>
<dbReference type="STRING" id="765440.A0A0C3G4W4"/>
<dbReference type="SMART" id="SM00355">
    <property type="entry name" value="ZnF_C2H2"/>
    <property type="match status" value="6"/>
</dbReference>
<dbReference type="InterPro" id="IPR050688">
    <property type="entry name" value="Zinc_finger/UBP_domain"/>
</dbReference>
<sequence length="327" mass="36942">MLYCAQCPGSSFTTREDLATHYKTSSQWHPYCWKCDVDFDDAERFDKHLLANHNPYTCFYCSLRFGSEGAMEQHVLAKHARFRCEVCDSGFETEIGRNRHYRDSSAHPTCSKCGCGCEDCESLRKHERDTHSQLACPPPSGQSVYVDGLDGHYLESPNYLTCSYCLVAFEDRFSCEEHIDSVHSGLQTCSLADRGVVTPEYLYMGSSDYRGDGSNDMECDRGSGDVGEDVVRSNVHRDGVNFFKLSDSIDHLFAICCQVLNSRIDRRKCSGVILTVKAARTSNCNLNTSQLQRKTTANNTWNSVNTVCTRIARHGPPCFLYQIVQKW</sequence>
<dbReference type="OrthoDB" id="6105938at2759"/>
<evidence type="ECO:0000313" key="6">
    <source>
        <dbReference type="EMBL" id="KIM85666.1"/>
    </source>
</evidence>
<accession>A0A0C3G4W4</accession>
<dbReference type="Proteomes" id="UP000054166">
    <property type="component" value="Unassembled WGS sequence"/>
</dbReference>
<dbReference type="InParanoid" id="A0A0C3G4W4"/>
<proteinExistence type="predicted"/>
<keyword evidence="2" id="KW-0677">Repeat</keyword>
<dbReference type="GO" id="GO:0045944">
    <property type="term" value="P:positive regulation of transcription by RNA polymerase II"/>
    <property type="evidence" value="ECO:0007669"/>
    <property type="project" value="TreeGrafter"/>
</dbReference>
<dbReference type="EMBL" id="KN832984">
    <property type="protein sequence ID" value="KIM85666.1"/>
    <property type="molecule type" value="Genomic_DNA"/>
</dbReference>